<dbReference type="RefSeq" id="WP_371939609.1">
    <property type="nucleotide sequence ID" value="NZ_JAXCEH010000002.1"/>
</dbReference>
<dbReference type="Proteomes" id="UP001569904">
    <property type="component" value="Unassembled WGS sequence"/>
</dbReference>
<dbReference type="EMBL" id="JAXCEH010000002">
    <property type="protein sequence ID" value="MFA1553247.1"/>
    <property type="molecule type" value="Genomic_DNA"/>
</dbReference>
<protein>
    <submittedName>
        <fullName evidence="1">Uncharacterized protein</fullName>
    </submittedName>
</protein>
<reference evidence="1 2" key="1">
    <citation type="submission" date="2023-11" db="EMBL/GenBank/DDBJ databases">
        <title>Actinomadura monticuli sp. nov., isolated from volcanic ash.</title>
        <authorList>
            <person name="Lee S.D."/>
            <person name="Yang H."/>
            <person name="Kim I.S."/>
        </authorList>
    </citation>
    <scope>NUCLEOTIDE SEQUENCE [LARGE SCALE GENOMIC DNA]</scope>
    <source>
        <strain evidence="1 2">DSM 45346</strain>
    </source>
</reference>
<evidence type="ECO:0000313" key="2">
    <source>
        <dbReference type="Proteomes" id="UP001569904"/>
    </source>
</evidence>
<proteinExistence type="predicted"/>
<gene>
    <name evidence="1" type="ORF">SM436_06045</name>
</gene>
<sequence length="48" mass="5528">MSTSAELFTIGRLAEWVRDVGAEIRFWPGWRRPSEGPQAYIAFMTPSR</sequence>
<evidence type="ECO:0000313" key="1">
    <source>
        <dbReference type="EMBL" id="MFA1553247.1"/>
    </source>
</evidence>
<accession>A0ABV4QRM0</accession>
<organism evidence="1 2">
    <name type="scientific">Actinomadura chokoriensis</name>
    <dbReference type="NCBI Taxonomy" id="454156"/>
    <lineage>
        <taxon>Bacteria</taxon>
        <taxon>Bacillati</taxon>
        <taxon>Actinomycetota</taxon>
        <taxon>Actinomycetes</taxon>
        <taxon>Streptosporangiales</taxon>
        <taxon>Thermomonosporaceae</taxon>
        <taxon>Actinomadura</taxon>
    </lineage>
</organism>
<name>A0ABV4QRM0_9ACTN</name>
<keyword evidence="2" id="KW-1185">Reference proteome</keyword>
<comment type="caution">
    <text evidence="1">The sequence shown here is derived from an EMBL/GenBank/DDBJ whole genome shotgun (WGS) entry which is preliminary data.</text>
</comment>